<reference evidence="1" key="1">
    <citation type="submission" date="2021-01" db="EMBL/GenBank/DDBJ databases">
        <title>Genomic Encyclopedia of Type Strains, Phase IV (KMG-IV): sequencing the most valuable type-strain genomes for metagenomic binning, comparative biology and taxonomic classification.</title>
        <authorList>
            <person name="Goeker M."/>
        </authorList>
    </citation>
    <scope>NUCLEOTIDE SEQUENCE</scope>
    <source>
        <strain evidence="1">DSM 23230</strain>
    </source>
</reference>
<dbReference type="EMBL" id="JAFBDQ010000025">
    <property type="protein sequence ID" value="MBM7558088.1"/>
    <property type="molecule type" value="Genomic_DNA"/>
</dbReference>
<comment type="caution">
    <text evidence="1">The sequence shown here is derived from an EMBL/GenBank/DDBJ whole genome shotgun (WGS) entry which is preliminary data.</text>
</comment>
<accession>A0A938XQL9</accession>
<evidence type="ECO:0000313" key="1">
    <source>
        <dbReference type="EMBL" id="MBM7558088.1"/>
    </source>
</evidence>
<evidence type="ECO:0000313" key="2">
    <source>
        <dbReference type="Proteomes" id="UP000774000"/>
    </source>
</evidence>
<name>A0A938XQL9_9FIRM</name>
<sequence>MSKFKITKAIQTPILQDFSLFLDYLEKNEITLTKKNKYFRCKDLFALNQLMSDPVEDVTKRTPQKSYPELHLFYHLVLAGDLYKRKSKTKTKTLLIPTKNLKKY</sequence>
<keyword evidence="2" id="KW-1185">Reference proteome</keyword>
<dbReference type="AlphaFoldDB" id="A0A938XQL9"/>
<dbReference type="Proteomes" id="UP000774000">
    <property type="component" value="Unassembled WGS sequence"/>
</dbReference>
<protein>
    <submittedName>
        <fullName evidence="1">Uncharacterized protein</fullName>
    </submittedName>
</protein>
<gene>
    <name evidence="1" type="ORF">JOC47_002958</name>
</gene>
<proteinExistence type="predicted"/>
<organism evidence="1 2">
    <name type="scientific">Halanaerobacter jeridensis</name>
    <dbReference type="NCBI Taxonomy" id="706427"/>
    <lineage>
        <taxon>Bacteria</taxon>
        <taxon>Bacillati</taxon>
        <taxon>Bacillota</taxon>
        <taxon>Clostridia</taxon>
        <taxon>Halanaerobiales</taxon>
        <taxon>Halobacteroidaceae</taxon>
        <taxon>Halanaerobacter</taxon>
    </lineage>
</organism>
<dbReference type="RefSeq" id="WP_204703087.1">
    <property type="nucleotide sequence ID" value="NZ_JAFBDQ010000025.1"/>
</dbReference>